<gene>
    <name evidence="1" type="ORF">MCNF_19200</name>
</gene>
<accession>A0A7I7XVJ5</accession>
<evidence type="ECO:0000313" key="1">
    <source>
        <dbReference type="EMBL" id="BBZ33315.1"/>
    </source>
</evidence>
<dbReference type="Pfam" id="PF06224">
    <property type="entry name" value="AlkZ-like"/>
    <property type="match status" value="1"/>
</dbReference>
<sequence>MRTFSPEQRRARLAQRHFLTGGPAPGITDLTRSVVGLHATDPATPYLSLWARVPEFRVEHLDAELYERRSVVKHLAMRRTLWVLPSDQLEVVQSAASDRVADNERRKLIADVEKAGVANDGAAWLETAARAVHRHLGVHEHASSAELRAALPELAGTYDPAPGKRWGGQTHLAPRILTFLSANGELVRGPNDSTWTNSRPRWVSTGGWLGRPAEPADHLAARDDLVRRWLHAFGPATEADIKWWFGTTLTATRQALAAVEAVEVDLDGTPGYVLPTDLDDDPQPKPWAALLPGLDVATMGWAQRDWYLGDHKPHVFDTNGNAGPTAWWNGRIVGGWHQNQDARVEVTLLEDIGRQGREALSRKADELTAWLDGTRISPRFPSPLSKSAR</sequence>
<dbReference type="OrthoDB" id="9148135at2"/>
<dbReference type="RefSeq" id="WP_085150593.1">
    <property type="nucleotide sequence ID" value="NZ_AP022612.1"/>
</dbReference>
<evidence type="ECO:0000313" key="2">
    <source>
        <dbReference type="Proteomes" id="UP000466931"/>
    </source>
</evidence>
<dbReference type="Proteomes" id="UP000466931">
    <property type="component" value="Chromosome"/>
</dbReference>
<name>A0A7I7XVJ5_9MYCO</name>
<reference evidence="1" key="2">
    <citation type="submission" date="2020-02" db="EMBL/GenBank/DDBJ databases">
        <authorList>
            <person name="Matsumoto Y."/>
            <person name="Motooka D."/>
            <person name="Nakamura S."/>
        </authorList>
    </citation>
    <scope>NUCLEOTIDE SEQUENCE</scope>
    <source>
        <strain evidence="1">JCM 13671</strain>
    </source>
</reference>
<dbReference type="PANTHER" id="PTHR38479">
    <property type="entry name" value="LMO0824 PROTEIN"/>
    <property type="match status" value="1"/>
</dbReference>
<dbReference type="InterPro" id="IPR009351">
    <property type="entry name" value="AlkZ-like"/>
</dbReference>
<organism evidence="1 2">
    <name type="scientific">Mycolicibacterium confluentis</name>
    <dbReference type="NCBI Taxonomy" id="28047"/>
    <lineage>
        <taxon>Bacteria</taxon>
        <taxon>Bacillati</taxon>
        <taxon>Actinomycetota</taxon>
        <taxon>Actinomycetes</taxon>
        <taxon>Mycobacteriales</taxon>
        <taxon>Mycobacteriaceae</taxon>
        <taxon>Mycolicibacterium</taxon>
    </lineage>
</organism>
<protein>
    <submittedName>
        <fullName evidence="1">Uncharacterized protein</fullName>
    </submittedName>
</protein>
<dbReference type="PANTHER" id="PTHR38479:SF2">
    <property type="entry name" value="WINGED HELIX DNA-BINDING DOMAIN-CONTAINING PROTEIN"/>
    <property type="match status" value="1"/>
</dbReference>
<proteinExistence type="predicted"/>
<dbReference type="AlphaFoldDB" id="A0A7I7XVJ5"/>
<keyword evidence="2" id="KW-1185">Reference proteome</keyword>
<dbReference type="EMBL" id="AP022612">
    <property type="protein sequence ID" value="BBZ33315.1"/>
    <property type="molecule type" value="Genomic_DNA"/>
</dbReference>
<reference evidence="1" key="1">
    <citation type="journal article" date="2019" name="Emerg. Microbes Infect.">
        <title>Comprehensive subspecies identification of 175 nontuberculous mycobacteria species based on 7547 genomic profiles.</title>
        <authorList>
            <person name="Matsumoto Y."/>
            <person name="Kinjo T."/>
            <person name="Motooka D."/>
            <person name="Nabeya D."/>
            <person name="Jung N."/>
            <person name="Uechi K."/>
            <person name="Horii T."/>
            <person name="Iida T."/>
            <person name="Fujita J."/>
            <person name="Nakamura S."/>
        </authorList>
    </citation>
    <scope>NUCLEOTIDE SEQUENCE [LARGE SCALE GENOMIC DNA]</scope>
    <source>
        <strain evidence="1">JCM 13671</strain>
    </source>
</reference>